<comment type="caution">
    <text evidence="7">The sequence shown here is derived from an EMBL/GenBank/DDBJ whole genome shotgun (WGS) entry which is preliminary data.</text>
</comment>
<evidence type="ECO:0000256" key="4">
    <source>
        <dbReference type="ARBA" id="ARBA00023004"/>
    </source>
</evidence>
<organism evidence="7 8">
    <name type="scientific">bacterium (Candidatus Ratteibacteria) CG23_combo_of_CG06-09_8_20_14_all_48_7</name>
    <dbReference type="NCBI Taxonomy" id="2014292"/>
    <lineage>
        <taxon>Bacteria</taxon>
        <taxon>Candidatus Ratteibacteria</taxon>
    </lineage>
</organism>
<feature type="domain" description="Radical SAM core" evidence="6">
    <location>
        <begin position="109"/>
        <end position="323"/>
    </location>
</feature>
<name>A0A2G9Y826_9BACT</name>
<keyword evidence="4" id="KW-0408">Iron</keyword>
<comment type="cofactor">
    <cofactor evidence="1">
        <name>[4Fe-4S] cluster</name>
        <dbReference type="ChEBI" id="CHEBI:49883"/>
    </cofactor>
</comment>
<dbReference type="AlphaFoldDB" id="A0A2G9Y826"/>
<proteinExistence type="predicted"/>
<dbReference type="GO" id="GO:0051536">
    <property type="term" value="F:iron-sulfur cluster binding"/>
    <property type="evidence" value="ECO:0007669"/>
    <property type="project" value="UniProtKB-KW"/>
</dbReference>
<evidence type="ECO:0000256" key="2">
    <source>
        <dbReference type="ARBA" id="ARBA00022691"/>
    </source>
</evidence>
<reference evidence="7 8" key="1">
    <citation type="submission" date="2017-09" db="EMBL/GenBank/DDBJ databases">
        <title>Depth-based differentiation of microbial function through sediment-hosted aquifers and enrichment of novel symbionts in the deep terrestrial subsurface.</title>
        <authorList>
            <person name="Probst A.J."/>
            <person name="Ladd B."/>
            <person name="Jarett J.K."/>
            <person name="Geller-Mcgrath D.E."/>
            <person name="Sieber C.M."/>
            <person name="Emerson J.B."/>
            <person name="Anantharaman K."/>
            <person name="Thomas B.C."/>
            <person name="Malmstrom R."/>
            <person name="Stieglmeier M."/>
            <person name="Klingl A."/>
            <person name="Woyke T."/>
            <person name="Ryan C.M."/>
            <person name="Banfield J.F."/>
        </authorList>
    </citation>
    <scope>NUCLEOTIDE SEQUENCE [LARGE SCALE GENOMIC DNA]</scope>
    <source>
        <strain evidence="7">CG23_combo_of_CG06-09_8_20_14_all_48_7</strain>
    </source>
</reference>
<dbReference type="Proteomes" id="UP000230392">
    <property type="component" value="Unassembled WGS sequence"/>
</dbReference>
<dbReference type="PANTHER" id="PTHR43409">
    <property type="entry name" value="ANAEROBIC MAGNESIUM-PROTOPORPHYRIN IX MONOMETHYL ESTER CYCLASE-RELATED"/>
    <property type="match status" value="1"/>
</dbReference>
<evidence type="ECO:0000313" key="8">
    <source>
        <dbReference type="Proteomes" id="UP000230392"/>
    </source>
</evidence>
<accession>A0A2G9Y826</accession>
<dbReference type="GO" id="GO:0003824">
    <property type="term" value="F:catalytic activity"/>
    <property type="evidence" value="ECO:0007669"/>
    <property type="project" value="InterPro"/>
</dbReference>
<dbReference type="SUPFAM" id="SSF102114">
    <property type="entry name" value="Radical SAM enzymes"/>
    <property type="match status" value="1"/>
</dbReference>
<evidence type="ECO:0000313" key="7">
    <source>
        <dbReference type="EMBL" id="PIP15395.1"/>
    </source>
</evidence>
<dbReference type="InterPro" id="IPR006638">
    <property type="entry name" value="Elp3/MiaA/NifB-like_rSAM"/>
</dbReference>
<evidence type="ECO:0000256" key="5">
    <source>
        <dbReference type="ARBA" id="ARBA00023014"/>
    </source>
</evidence>
<protein>
    <recommendedName>
        <fullName evidence="6">Radical SAM core domain-containing protein</fullName>
    </recommendedName>
</protein>
<dbReference type="EMBL" id="PCRF01000295">
    <property type="protein sequence ID" value="PIP15395.1"/>
    <property type="molecule type" value="Genomic_DNA"/>
</dbReference>
<evidence type="ECO:0000259" key="6">
    <source>
        <dbReference type="PROSITE" id="PS51918"/>
    </source>
</evidence>
<dbReference type="Pfam" id="PF04055">
    <property type="entry name" value="Radical_SAM"/>
    <property type="match status" value="1"/>
</dbReference>
<dbReference type="CDD" id="cd01335">
    <property type="entry name" value="Radical_SAM"/>
    <property type="match status" value="1"/>
</dbReference>
<dbReference type="SFLD" id="SFLDS00029">
    <property type="entry name" value="Radical_SAM"/>
    <property type="match status" value="1"/>
</dbReference>
<dbReference type="InterPro" id="IPR058240">
    <property type="entry name" value="rSAM_sf"/>
</dbReference>
<sequence length="388" mass="43858">MKTADCAKAVSSKIKTIAINIAIGFIPKQDQVIKNHPSLDILPHAECEEPLIEWLRNGLNPAKVPGIRYRDGSGNIAFNQAIQKTMEMDNWGVPIHEGLPLSKYRDPLMKKAPMTIVNASRGCINQCIHCPSVFQKPLRYRSVENVLQELKDVVRLGVKEIKFFDCGLTNNPDWVAEMCAEMLRHSLNLSWNCNSRADKLTPKLLNLMKKAGCHTISVGCESADPQILKTMAKNETVEKISAGIQMIKEAGIGVLVYFTLGLPGETVETIKNTIAFAKRMAPDFVTFGLVVPTPGTEFYDYLVKHNYLDRERTFSSYDPNAIPPFNYPSLPATTLKSMAMKGYRSFYLRPGYVVQRIIRLRNPQDLMRNARNFLKVFQRYVLERPEMS</sequence>
<dbReference type="PANTHER" id="PTHR43409:SF16">
    <property type="entry name" value="SLR0320 PROTEIN"/>
    <property type="match status" value="1"/>
</dbReference>
<keyword evidence="3" id="KW-0479">Metal-binding</keyword>
<dbReference type="GO" id="GO:0046872">
    <property type="term" value="F:metal ion binding"/>
    <property type="evidence" value="ECO:0007669"/>
    <property type="project" value="UniProtKB-KW"/>
</dbReference>
<keyword evidence="5" id="KW-0411">Iron-sulfur</keyword>
<keyword evidence="2" id="KW-0949">S-adenosyl-L-methionine</keyword>
<dbReference type="Gene3D" id="3.80.30.20">
    <property type="entry name" value="tm_1862 like domain"/>
    <property type="match status" value="1"/>
</dbReference>
<dbReference type="InterPro" id="IPR007197">
    <property type="entry name" value="rSAM"/>
</dbReference>
<gene>
    <name evidence="7" type="ORF">COX46_06030</name>
</gene>
<dbReference type="InterPro" id="IPR023404">
    <property type="entry name" value="rSAM_horseshoe"/>
</dbReference>
<dbReference type="InterPro" id="IPR051198">
    <property type="entry name" value="BchE-like"/>
</dbReference>
<dbReference type="SMART" id="SM00729">
    <property type="entry name" value="Elp3"/>
    <property type="match status" value="1"/>
</dbReference>
<evidence type="ECO:0000256" key="1">
    <source>
        <dbReference type="ARBA" id="ARBA00001966"/>
    </source>
</evidence>
<dbReference type="SFLD" id="SFLDG01082">
    <property type="entry name" value="B12-binding_domain_containing"/>
    <property type="match status" value="1"/>
</dbReference>
<dbReference type="PROSITE" id="PS51918">
    <property type="entry name" value="RADICAL_SAM"/>
    <property type="match status" value="1"/>
</dbReference>
<dbReference type="GO" id="GO:0005829">
    <property type="term" value="C:cytosol"/>
    <property type="evidence" value="ECO:0007669"/>
    <property type="project" value="TreeGrafter"/>
</dbReference>
<evidence type="ECO:0000256" key="3">
    <source>
        <dbReference type="ARBA" id="ARBA00022723"/>
    </source>
</evidence>